<dbReference type="InterPro" id="IPR014747">
    <property type="entry name" value="Bac_photo_RC_H_C"/>
</dbReference>
<evidence type="ECO:0000256" key="1">
    <source>
        <dbReference type="SAM" id="Phobius"/>
    </source>
</evidence>
<dbReference type="Pfam" id="PF05239">
    <property type="entry name" value="PRC"/>
    <property type="match status" value="1"/>
</dbReference>
<feature type="domain" description="Photosynthetic reaction centre H subunit N-terminal" evidence="2">
    <location>
        <begin position="6"/>
        <end position="137"/>
    </location>
</feature>
<feature type="transmembrane region" description="Helical" evidence="1">
    <location>
        <begin position="13"/>
        <end position="32"/>
    </location>
</feature>
<evidence type="ECO:0000313" key="4">
    <source>
        <dbReference type="EMBL" id="RIA56723.1"/>
    </source>
</evidence>
<evidence type="ECO:0000259" key="2">
    <source>
        <dbReference type="Pfam" id="PF03967"/>
    </source>
</evidence>
<dbReference type="EMBL" id="QXDF01000001">
    <property type="protein sequence ID" value="RIA56723.1"/>
    <property type="molecule type" value="Genomic_DNA"/>
</dbReference>
<dbReference type="InterPro" id="IPR027275">
    <property type="entry name" value="PRC-brl_dom"/>
</dbReference>
<dbReference type="Gene3D" id="3.90.50.10">
    <property type="entry name" value="Photosynthetic Reaction Center, subunit H, domain 2"/>
    <property type="match status" value="1"/>
</dbReference>
<dbReference type="GO" id="GO:0019684">
    <property type="term" value="P:photosynthesis, light reaction"/>
    <property type="evidence" value="ECO:0007669"/>
    <property type="project" value="InterPro"/>
</dbReference>
<dbReference type="SUPFAM" id="SSF50346">
    <property type="entry name" value="PRC-barrel domain"/>
    <property type="match status" value="1"/>
</dbReference>
<evidence type="ECO:0000259" key="3">
    <source>
        <dbReference type="Pfam" id="PF05239"/>
    </source>
</evidence>
<dbReference type="InterPro" id="IPR015810">
    <property type="entry name" value="Photo_RC_H_N"/>
</dbReference>
<comment type="caution">
    <text evidence="4">The sequence shown here is derived from an EMBL/GenBank/DDBJ whole genome shotgun (WGS) entry which is preliminary data.</text>
</comment>
<keyword evidence="5" id="KW-1185">Reference proteome</keyword>
<dbReference type="Proteomes" id="UP000266273">
    <property type="component" value="Unassembled WGS sequence"/>
</dbReference>
<sequence length="278" mass="30561">MDVIGDITSHIDVAQVVLYAFWIFFAGLIFYLRREDRREGYPLESEVTGETDTRVGGIWVPEPKVFLLPHGGTAMAPSDRRDPEPKNMEPVEPWSGAPFQPTGNPMLDGVGPASYAHRADVPERMEDGSATIVPLRVATDFTIAEEDPDPRGMEVVGADRKVAGTVKDVWVDRAEQIIRYLEIEVPARQAAQPAAGEDEQSGAPSTITVLAPMTMSEIKGGSFKPHFVKINALTAEQFADVPKTQHPDQVTLLEEDKIVGYYGGGTLYAMPRRLEPML</sequence>
<dbReference type="RefSeq" id="WP_119061491.1">
    <property type="nucleotide sequence ID" value="NZ_QXDF01000001.1"/>
</dbReference>
<keyword evidence="1" id="KW-0812">Transmembrane</keyword>
<dbReference type="InterPro" id="IPR011033">
    <property type="entry name" value="PRC_barrel-like_sf"/>
</dbReference>
<feature type="domain" description="PRC-barrel" evidence="3">
    <location>
        <begin position="147"/>
        <end position="186"/>
    </location>
</feature>
<dbReference type="OrthoDB" id="8557487at2"/>
<dbReference type="SUPFAM" id="SSF81490">
    <property type="entry name" value="Photosystem II reaction centre subunit H, transmembrane region"/>
    <property type="match status" value="1"/>
</dbReference>
<keyword evidence="1" id="KW-1133">Transmembrane helix</keyword>
<dbReference type="NCBIfam" id="TIGR01150">
    <property type="entry name" value="puhA"/>
    <property type="match status" value="1"/>
</dbReference>
<keyword evidence="1" id="KW-0472">Membrane</keyword>
<protein>
    <submittedName>
        <fullName evidence="4">Photosynthetic reaction center H subunit</fullName>
    </submittedName>
</protein>
<dbReference type="Gene3D" id="4.10.540.10">
    <property type="entry name" value="Photosynthetic reaction centre, H subunit, N-terminal domain"/>
    <property type="match status" value="1"/>
</dbReference>
<dbReference type="GO" id="GO:0030077">
    <property type="term" value="C:plasma membrane light-harvesting complex"/>
    <property type="evidence" value="ECO:0007669"/>
    <property type="project" value="InterPro"/>
</dbReference>
<gene>
    <name evidence="4" type="ORF">BXY53_1831</name>
</gene>
<dbReference type="Pfam" id="PF03967">
    <property type="entry name" value="PRCH"/>
    <property type="match status" value="1"/>
</dbReference>
<dbReference type="InterPro" id="IPR037097">
    <property type="entry name" value="Photo_RC_H_N_sf"/>
</dbReference>
<accession>A0A397Q6Y1</accession>
<evidence type="ECO:0000313" key="5">
    <source>
        <dbReference type="Proteomes" id="UP000266273"/>
    </source>
</evidence>
<reference evidence="4 5" key="1">
    <citation type="submission" date="2018-08" db="EMBL/GenBank/DDBJ databases">
        <title>Genomic Encyclopedia of Archaeal and Bacterial Type Strains, Phase II (KMG-II): from individual species to whole genera.</title>
        <authorList>
            <person name="Goeker M."/>
        </authorList>
    </citation>
    <scope>NUCLEOTIDE SEQUENCE [LARGE SCALE GENOMIC DNA]</scope>
    <source>
        <strain evidence="4 5">DSM 5002</strain>
    </source>
</reference>
<dbReference type="AlphaFoldDB" id="A0A397Q6Y1"/>
<name>A0A397Q6Y1_9HYPH</name>
<dbReference type="InterPro" id="IPR005652">
    <property type="entry name" value="Photo_RC_H"/>
</dbReference>
<organism evidence="4 5">
    <name type="scientific">Dichotomicrobium thermohalophilum</name>
    <dbReference type="NCBI Taxonomy" id="933063"/>
    <lineage>
        <taxon>Bacteria</taxon>
        <taxon>Pseudomonadati</taxon>
        <taxon>Pseudomonadota</taxon>
        <taxon>Alphaproteobacteria</taxon>
        <taxon>Hyphomicrobiales</taxon>
        <taxon>Hyphomicrobiaceae</taxon>
        <taxon>Dichotomicrobium</taxon>
    </lineage>
</organism>
<proteinExistence type="predicted"/>